<gene>
    <name evidence="4" type="ORF">FNX44_012035</name>
    <name evidence="2" type="ORF">H3146_25360</name>
    <name evidence="3" type="ORF">H3147_17660</name>
</gene>
<dbReference type="RefSeq" id="WP_143648043.1">
    <property type="nucleotide sequence ID" value="NZ_JABJWZ010000416.1"/>
</dbReference>
<name>A0A5P0YRT2_9ACTN</name>
<reference evidence="6 7" key="2">
    <citation type="submission" date="2020-05" db="EMBL/GenBank/DDBJ databases">
        <title>Classification of alakaliphilic streptomycetes isolated from an alkaline soil next to Lonar Crater, India and a proposal for the recognition of Streptomyces alkaliterrae sp. nov.</title>
        <authorList>
            <person name="Golinska P."/>
        </authorList>
    </citation>
    <scope>NUCLEOTIDE SEQUENCE [LARGE SCALE GENOMIC DNA]</scope>
    <source>
        <strain evidence="7">OF3</strain>
        <strain evidence="6">OF8</strain>
    </source>
</reference>
<accession>A0A5P0YRT2</accession>
<proteinExistence type="predicted"/>
<evidence type="ECO:0000313" key="6">
    <source>
        <dbReference type="Proteomes" id="UP000517765"/>
    </source>
</evidence>
<keyword evidence="5" id="KW-1185">Reference proteome</keyword>
<evidence type="ECO:0000256" key="1">
    <source>
        <dbReference type="SAM" id="SignalP"/>
    </source>
</evidence>
<dbReference type="Proteomes" id="UP000525686">
    <property type="component" value="Unassembled WGS sequence"/>
</dbReference>
<protein>
    <recommendedName>
        <fullName evidence="8">Peptidase inhibitor family I36 protein</fullName>
    </recommendedName>
</protein>
<dbReference type="Proteomes" id="UP000517765">
    <property type="component" value="Unassembled WGS sequence"/>
</dbReference>
<dbReference type="Proteomes" id="UP000320857">
    <property type="component" value="Unassembled WGS sequence"/>
</dbReference>
<evidence type="ECO:0000313" key="7">
    <source>
        <dbReference type="Proteomes" id="UP000525686"/>
    </source>
</evidence>
<evidence type="ECO:0000313" key="5">
    <source>
        <dbReference type="Proteomes" id="UP000320857"/>
    </source>
</evidence>
<organism evidence="4 5">
    <name type="scientific">Streptomyces alkaliterrae</name>
    <dbReference type="NCBI Taxonomy" id="2213162"/>
    <lineage>
        <taxon>Bacteria</taxon>
        <taxon>Bacillati</taxon>
        <taxon>Actinomycetota</taxon>
        <taxon>Actinomycetes</taxon>
        <taxon>Kitasatosporales</taxon>
        <taxon>Streptomycetaceae</taxon>
        <taxon>Streptomyces</taxon>
    </lineage>
</organism>
<keyword evidence="1" id="KW-0732">Signal</keyword>
<evidence type="ECO:0008006" key="8">
    <source>
        <dbReference type="Google" id="ProtNLM"/>
    </source>
</evidence>
<evidence type="ECO:0000313" key="3">
    <source>
        <dbReference type="EMBL" id="MBB1260638.1"/>
    </source>
</evidence>
<evidence type="ECO:0000313" key="2">
    <source>
        <dbReference type="EMBL" id="MBB1256650.1"/>
    </source>
</evidence>
<feature type="chain" id="PRO_5036372216" description="Peptidase inhibitor family I36 protein" evidence="1">
    <location>
        <begin position="32"/>
        <end position="142"/>
    </location>
</feature>
<dbReference type="EMBL" id="VJYK02000101">
    <property type="protein sequence ID" value="MQS02590.1"/>
    <property type="molecule type" value="Genomic_DNA"/>
</dbReference>
<evidence type="ECO:0000313" key="4">
    <source>
        <dbReference type="EMBL" id="MQS02590.1"/>
    </source>
</evidence>
<dbReference type="OrthoDB" id="4315969at2"/>
<reference evidence="4 5" key="1">
    <citation type="submission" date="2019-10" db="EMBL/GenBank/DDBJ databases">
        <title>Streptomyces sp. nov., a novel actinobacterium isolated from alkaline environment.</title>
        <authorList>
            <person name="Golinska P."/>
        </authorList>
    </citation>
    <scope>NUCLEOTIDE SEQUENCE [LARGE SCALE GENOMIC DNA]</scope>
    <source>
        <strain evidence="4 5">OF1</strain>
    </source>
</reference>
<comment type="caution">
    <text evidence="4">The sequence shown here is derived from an EMBL/GenBank/DDBJ whole genome shotgun (WGS) entry which is preliminary data.</text>
</comment>
<feature type="signal peptide" evidence="1">
    <location>
        <begin position="1"/>
        <end position="31"/>
    </location>
</feature>
<dbReference type="EMBL" id="JABJWZ010000416">
    <property type="protein sequence ID" value="MBB1256650.1"/>
    <property type="molecule type" value="Genomic_DNA"/>
</dbReference>
<dbReference type="EMBL" id="JABJXA010000109">
    <property type="protein sequence ID" value="MBB1260638.1"/>
    <property type="molecule type" value="Genomic_DNA"/>
</dbReference>
<dbReference type="AlphaFoldDB" id="A0A5P0YRT2"/>
<reference evidence="2" key="3">
    <citation type="journal article" name="Syst. Appl. Microbiol.">
        <title>Streptomyces alkaliterrae sp. nov., isolated from an alkaline soil, and emended descriptions of Streptomyces alkaliphilus, Streptomyces calidiresistens and Streptomyces durbertensis.</title>
        <authorList>
            <person name="Swiecimska M."/>
            <person name="Golinska P."/>
            <person name="Nouioui I."/>
            <person name="Wypij M."/>
            <person name="Rai M."/>
            <person name="Sangal V."/>
            <person name="Goodfellow M."/>
        </authorList>
    </citation>
    <scope>NUCLEOTIDE SEQUENCE</scope>
    <source>
        <strain evidence="2">OF3</strain>
        <strain evidence="3">OF8</strain>
    </source>
</reference>
<sequence>MRKRTTGVAAVVGGLVLAAGALSATSTAATAAESTDRIGVQSCYGSAKSYTKPAGQHYYPSGYPGGTWLTATTNCNDINIRPNSDRYVKVCFNPSSGSPYCQSSNTWAPSGKWTVVATNVRSGTKFKFRFWSDGRATGSWAG</sequence>